<dbReference type="Pfam" id="PF20150">
    <property type="entry name" value="2EXR"/>
    <property type="match status" value="1"/>
</dbReference>
<evidence type="ECO:0000259" key="2">
    <source>
        <dbReference type="Pfam" id="PF20150"/>
    </source>
</evidence>
<dbReference type="AlphaFoldDB" id="A0A1L7XP17"/>
<evidence type="ECO:0000313" key="4">
    <source>
        <dbReference type="Proteomes" id="UP000184330"/>
    </source>
</evidence>
<protein>
    <recommendedName>
        <fullName evidence="2">2EXR domain-containing protein</fullName>
    </recommendedName>
</protein>
<dbReference type="PANTHER" id="PTHR35910:SF6">
    <property type="entry name" value="2EXR DOMAIN-CONTAINING PROTEIN"/>
    <property type="match status" value="1"/>
</dbReference>
<gene>
    <name evidence="3" type="ORF">PAC_16674</name>
</gene>
<keyword evidence="4" id="KW-1185">Reference proteome</keyword>
<sequence length="266" mass="31196">MEITNIDNLAQDASSAVPDTTSSTSNKPLDFSDLPSELKIMIWNLSLEPRILRIKAFSRHDPRDPKDFHGIGLLPSIASVCREWRAHFEWLYPLSFGVPSKILPPKTRFNGRLDTLFFREDDLWAEFITFFKHLTSNEAGRIRYLAFDGEFDNYDYRVWSYKFEDWMMEHMKNLERMTIVIGSSRNETWEIVEGCKRCGKTTGCWKDDDEWCRCMWVSHDIFKLFRYVPREKKFYGTVREPHGGYSDFEWGLDSDSDSLDSGTSTS</sequence>
<evidence type="ECO:0000313" key="3">
    <source>
        <dbReference type="EMBL" id="CZR66773.1"/>
    </source>
</evidence>
<accession>A0A1L7XP17</accession>
<proteinExistence type="predicted"/>
<feature type="compositionally biased region" description="Polar residues" evidence="1">
    <location>
        <begin position="1"/>
        <end position="27"/>
    </location>
</feature>
<feature type="domain" description="2EXR" evidence="2">
    <location>
        <begin position="31"/>
        <end position="116"/>
    </location>
</feature>
<dbReference type="PANTHER" id="PTHR35910">
    <property type="entry name" value="2EXR DOMAIN-CONTAINING PROTEIN"/>
    <property type="match status" value="1"/>
</dbReference>
<dbReference type="OrthoDB" id="3513892at2759"/>
<name>A0A1L7XP17_9HELO</name>
<feature type="region of interest" description="Disordered" evidence="1">
    <location>
        <begin position="1"/>
        <end position="28"/>
    </location>
</feature>
<reference evidence="3 4" key="1">
    <citation type="submission" date="2016-03" db="EMBL/GenBank/DDBJ databases">
        <authorList>
            <person name="Ploux O."/>
        </authorList>
    </citation>
    <scope>NUCLEOTIDE SEQUENCE [LARGE SCALE GENOMIC DNA]</scope>
    <source>
        <strain evidence="3 4">UAMH 11012</strain>
    </source>
</reference>
<evidence type="ECO:0000256" key="1">
    <source>
        <dbReference type="SAM" id="MobiDB-lite"/>
    </source>
</evidence>
<dbReference type="EMBL" id="FJOG01000039">
    <property type="protein sequence ID" value="CZR66773.1"/>
    <property type="molecule type" value="Genomic_DNA"/>
</dbReference>
<dbReference type="InterPro" id="IPR045518">
    <property type="entry name" value="2EXR"/>
</dbReference>
<organism evidence="3 4">
    <name type="scientific">Phialocephala subalpina</name>
    <dbReference type="NCBI Taxonomy" id="576137"/>
    <lineage>
        <taxon>Eukaryota</taxon>
        <taxon>Fungi</taxon>
        <taxon>Dikarya</taxon>
        <taxon>Ascomycota</taxon>
        <taxon>Pezizomycotina</taxon>
        <taxon>Leotiomycetes</taxon>
        <taxon>Helotiales</taxon>
        <taxon>Mollisiaceae</taxon>
        <taxon>Phialocephala</taxon>
        <taxon>Phialocephala fortinii species complex</taxon>
    </lineage>
</organism>
<dbReference type="Proteomes" id="UP000184330">
    <property type="component" value="Unassembled WGS sequence"/>
</dbReference>